<name>A0AAU8PJV7_DESK7</name>
<dbReference type="EMBL" id="CP002770">
    <property type="protein sequence ID" value="AEG16372.1"/>
    <property type="molecule type" value="Genomic_DNA"/>
</dbReference>
<accession>A0AAU8PJV7</accession>
<dbReference type="Proteomes" id="UP000009229">
    <property type="component" value="Chromosome"/>
</dbReference>
<proteinExistence type="predicted"/>
<dbReference type="AlphaFoldDB" id="A0AAU8PJV7"/>
<reference evidence="2" key="1">
    <citation type="submission" date="2011-05" db="EMBL/GenBank/DDBJ databases">
        <title>Complete sequence of Desulfotomaculum kuznetsovii DSM 6115.</title>
        <authorList>
            <person name="Lucas S."/>
            <person name="Han J."/>
            <person name="Lapidus A."/>
            <person name="Cheng J.-F."/>
            <person name="Goodwin L."/>
            <person name="Pitluck S."/>
            <person name="Peters L."/>
            <person name="Mikhailova N."/>
            <person name="Lu M."/>
            <person name="Saunders E."/>
            <person name="Han C."/>
            <person name="Tapia R."/>
            <person name="Land M."/>
            <person name="Hauser L."/>
            <person name="Kyrpides N."/>
            <person name="Ivanova N."/>
            <person name="Pagani I."/>
            <person name="Nazina T."/>
            <person name="Ivanova A."/>
            <person name="Parshina S."/>
            <person name="Kuever J."/>
            <person name="Muyzer G."/>
            <person name="Plugge C."/>
            <person name="Stams A."/>
            <person name="Woyke T."/>
        </authorList>
    </citation>
    <scope>NUCLEOTIDE SEQUENCE [LARGE SCALE GENOMIC DNA]</scope>
    <source>
        <strain evidence="2">DSM 6115 / VKM B-1805 / 17</strain>
    </source>
</reference>
<evidence type="ECO:0000313" key="1">
    <source>
        <dbReference type="EMBL" id="AEG16372.1"/>
    </source>
</evidence>
<gene>
    <name evidence="1" type="ordered locus">Desku_2861</name>
</gene>
<organism evidence="1 2">
    <name type="scientific">Desulfofundulus kuznetsovii (strain DSM 6115 / VKM B-1805 / 17)</name>
    <name type="common">Desulfotomaculum kuznetsovii</name>
    <dbReference type="NCBI Taxonomy" id="760568"/>
    <lineage>
        <taxon>Bacteria</taxon>
        <taxon>Bacillati</taxon>
        <taxon>Bacillota</taxon>
        <taxon>Clostridia</taxon>
        <taxon>Eubacteriales</taxon>
        <taxon>Peptococcaceae</taxon>
        <taxon>Desulfofundulus</taxon>
    </lineage>
</organism>
<sequence length="194" mass="21197">MSVGLINPTHSSQLTSAQLYSITLLNLEAPYGSLSGKILSRQERTCQEDFYLSYPHFPTTLFWLPLAPVSLAGQTSARLKAPAGFPANSASCLSCRPRASMPSGLPSLFASLSLASRSAQVARYRAKTGALKNWGYFRTFMPGVCTRPPPGLFYQFFPGQAGCLLRKGAFPEFTPKAHFAARKLDVKRLLSCRV</sequence>
<protein>
    <submittedName>
        <fullName evidence="1">Uncharacterized protein</fullName>
    </submittedName>
</protein>
<dbReference type="KEGG" id="dku:Desku_2861"/>
<keyword evidence="2" id="KW-1185">Reference proteome</keyword>
<evidence type="ECO:0000313" key="2">
    <source>
        <dbReference type="Proteomes" id="UP000009229"/>
    </source>
</evidence>